<dbReference type="Gene3D" id="3.40.1550.20">
    <property type="entry name" value="Transcriptional regulator MraZ domain"/>
    <property type="match status" value="1"/>
</dbReference>
<accession>A0A0N0MBX6</accession>
<dbReference type="SUPFAM" id="SSF89447">
    <property type="entry name" value="AbrB/MazE/MraZ-like"/>
    <property type="match status" value="1"/>
</dbReference>
<reference evidence="3 4" key="1">
    <citation type="submission" date="2015-07" db="EMBL/GenBank/DDBJ databases">
        <title>Whole genome sequencing of Bosea vaviloviae isolated from cave pool.</title>
        <authorList>
            <person name="Tan N.E.H."/>
            <person name="Lee Y.P."/>
            <person name="Gan H.M."/>
            <person name="Barton H."/>
            <person name="Savka M.A."/>
        </authorList>
    </citation>
    <scope>NUCLEOTIDE SEQUENCE [LARGE SCALE GENOMIC DNA]</scope>
    <source>
        <strain evidence="3 4">SD260</strain>
    </source>
</reference>
<dbReference type="InterPro" id="IPR007159">
    <property type="entry name" value="SpoVT-AbrB_dom"/>
</dbReference>
<keyword evidence="1" id="KW-0238">DNA-binding</keyword>
<feature type="domain" description="SpoVT-AbrB" evidence="2">
    <location>
        <begin position="101"/>
        <end position="146"/>
    </location>
</feature>
<evidence type="ECO:0000313" key="3">
    <source>
        <dbReference type="EMBL" id="KPH80399.1"/>
    </source>
</evidence>
<dbReference type="AlphaFoldDB" id="A0A0N0MBX6"/>
<dbReference type="EMBL" id="LGSZ01000042">
    <property type="protein sequence ID" value="KPH80399.1"/>
    <property type="molecule type" value="Genomic_DNA"/>
</dbReference>
<proteinExistence type="predicted"/>
<dbReference type="GO" id="GO:0003677">
    <property type="term" value="F:DNA binding"/>
    <property type="evidence" value="ECO:0007669"/>
    <property type="project" value="UniProtKB-UniRule"/>
</dbReference>
<evidence type="ECO:0000259" key="2">
    <source>
        <dbReference type="PROSITE" id="PS51740"/>
    </source>
</evidence>
<protein>
    <recommendedName>
        <fullName evidence="2">SpoVT-AbrB domain-containing protein</fullName>
    </recommendedName>
</protein>
<dbReference type="InterPro" id="IPR037914">
    <property type="entry name" value="SpoVT-AbrB_sf"/>
</dbReference>
<sequence>MKTGRPPSWNPVAALGHDVWTDVVPLASKGRIVVPVSVRSRLPWLANQEGGLLGIVETGRFAELLPWEPHGRQAMDAVRRAIDTADATERGELALAAMDRYLRLTSDGAGRTLLPGALVSHLDAEASSCVRVVMRDARLWLWSERQWQAERARRVAWLAEREALP</sequence>
<dbReference type="InterPro" id="IPR038619">
    <property type="entry name" value="MraZ_sf"/>
</dbReference>
<gene>
    <name evidence="3" type="ORF">AE618_13855</name>
</gene>
<name>A0A0N0MBX6_9HYPH</name>
<keyword evidence="4" id="KW-1185">Reference proteome</keyword>
<dbReference type="PROSITE" id="PS51740">
    <property type="entry name" value="SPOVT_ABRB"/>
    <property type="match status" value="1"/>
</dbReference>
<evidence type="ECO:0000313" key="4">
    <source>
        <dbReference type="Proteomes" id="UP000037822"/>
    </source>
</evidence>
<organism evidence="3 4">
    <name type="scientific">Bosea vaviloviae</name>
    <dbReference type="NCBI Taxonomy" id="1526658"/>
    <lineage>
        <taxon>Bacteria</taxon>
        <taxon>Pseudomonadati</taxon>
        <taxon>Pseudomonadota</taxon>
        <taxon>Alphaproteobacteria</taxon>
        <taxon>Hyphomicrobiales</taxon>
        <taxon>Boseaceae</taxon>
        <taxon>Bosea</taxon>
    </lineage>
</organism>
<dbReference type="PATRIC" id="fig|1526658.3.peg.2700"/>
<dbReference type="Proteomes" id="UP000037822">
    <property type="component" value="Unassembled WGS sequence"/>
</dbReference>
<evidence type="ECO:0000256" key="1">
    <source>
        <dbReference type="PROSITE-ProRule" id="PRU01076"/>
    </source>
</evidence>
<comment type="caution">
    <text evidence="3">The sequence shown here is derived from an EMBL/GenBank/DDBJ whole genome shotgun (WGS) entry which is preliminary data.</text>
</comment>